<dbReference type="SUPFAM" id="SSF89447">
    <property type="entry name" value="AbrB/MazE/MraZ-like"/>
    <property type="match status" value="1"/>
</dbReference>
<accession>A0A318SM69</accession>
<dbReference type="Proteomes" id="UP000247540">
    <property type="component" value="Unassembled WGS sequence"/>
</dbReference>
<evidence type="ECO:0008006" key="4">
    <source>
        <dbReference type="Google" id="ProtNLM"/>
    </source>
</evidence>
<evidence type="ECO:0000256" key="1">
    <source>
        <dbReference type="SAM" id="MobiDB-lite"/>
    </source>
</evidence>
<gene>
    <name evidence="2" type="ORF">DFQ15_10147</name>
</gene>
<sequence>MEIAIRKIGNGRGVVLPKPLLAEAGLEERSIAHIAVENGTSVPSKPSKAGGAGRGGDTLPWANSAIRTTGSWTGEARRHPAGENKTRRARKMGVVSA</sequence>
<dbReference type="EMBL" id="QJTC01000001">
    <property type="protein sequence ID" value="PYE79728.1"/>
    <property type="molecule type" value="Genomic_DNA"/>
</dbReference>
<reference evidence="2 3" key="1">
    <citation type="submission" date="2018-06" db="EMBL/GenBank/DDBJ databases">
        <title>Genomic Encyclopedia of Type Strains, Phase III (KMG-III): the genomes of soil and plant-associated and newly described type strains.</title>
        <authorList>
            <person name="Whitman W."/>
        </authorList>
    </citation>
    <scope>NUCLEOTIDE SEQUENCE [LARGE SCALE GENOMIC DNA]</scope>
    <source>
        <strain evidence="2 3">CECT 7646</strain>
    </source>
</reference>
<dbReference type="RefSeq" id="WP_233504198.1">
    <property type="nucleotide sequence ID" value="NZ_JAMOFZ010000002.1"/>
</dbReference>
<feature type="region of interest" description="Disordered" evidence="1">
    <location>
        <begin position="38"/>
        <end position="97"/>
    </location>
</feature>
<dbReference type="Gene3D" id="2.10.260.10">
    <property type="match status" value="1"/>
</dbReference>
<protein>
    <recommendedName>
        <fullName evidence="4">SpoVT-AbrB domain-containing protein</fullName>
    </recommendedName>
</protein>
<feature type="compositionally biased region" description="Basic and acidic residues" evidence="1">
    <location>
        <begin position="75"/>
        <end position="86"/>
    </location>
</feature>
<dbReference type="AlphaFoldDB" id="A0A318SM69"/>
<organism evidence="2 3">
    <name type="scientific">Xylophilus ampelinus</name>
    <dbReference type="NCBI Taxonomy" id="54067"/>
    <lineage>
        <taxon>Bacteria</taxon>
        <taxon>Pseudomonadati</taxon>
        <taxon>Pseudomonadota</taxon>
        <taxon>Betaproteobacteria</taxon>
        <taxon>Burkholderiales</taxon>
        <taxon>Xylophilus</taxon>
    </lineage>
</organism>
<evidence type="ECO:0000313" key="2">
    <source>
        <dbReference type="EMBL" id="PYE79728.1"/>
    </source>
</evidence>
<evidence type="ECO:0000313" key="3">
    <source>
        <dbReference type="Proteomes" id="UP000247540"/>
    </source>
</evidence>
<keyword evidence="3" id="KW-1185">Reference proteome</keyword>
<name>A0A318SM69_9BURK</name>
<dbReference type="InterPro" id="IPR037914">
    <property type="entry name" value="SpoVT-AbrB_sf"/>
</dbReference>
<proteinExistence type="predicted"/>
<comment type="caution">
    <text evidence="2">The sequence shown here is derived from an EMBL/GenBank/DDBJ whole genome shotgun (WGS) entry which is preliminary data.</text>
</comment>